<dbReference type="InterPro" id="IPR000409">
    <property type="entry name" value="BEACH_dom"/>
</dbReference>
<dbReference type="VEuPathDB" id="TrichDB:TVAGG3_0319560"/>
<dbReference type="PROSITE" id="PS50197">
    <property type="entry name" value="BEACH"/>
    <property type="match status" value="1"/>
</dbReference>
<dbReference type="KEGG" id="tva:4771515"/>
<dbReference type="eggNOG" id="KOG1786">
    <property type="taxonomic scope" value="Eukaryota"/>
</dbReference>
<dbReference type="InterPro" id="IPR036322">
    <property type="entry name" value="WD40_repeat_dom_sf"/>
</dbReference>
<dbReference type="InterPro" id="IPR023362">
    <property type="entry name" value="PH-BEACH_dom"/>
</dbReference>
<reference evidence="3" key="2">
    <citation type="journal article" date="2007" name="Science">
        <title>Draft genome sequence of the sexually transmitted pathogen Trichomonas vaginalis.</title>
        <authorList>
            <person name="Carlton J.M."/>
            <person name="Hirt R.P."/>
            <person name="Silva J.C."/>
            <person name="Delcher A.L."/>
            <person name="Schatz M."/>
            <person name="Zhao Q."/>
            <person name="Wortman J.R."/>
            <person name="Bidwell S.L."/>
            <person name="Alsmark U.C.M."/>
            <person name="Besteiro S."/>
            <person name="Sicheritz-Ponten T."/>
            <person name="Noel C.J."/>
            <person name="Dacks J.B."/>
            <person name="Foster P.G."/>
            <person name="Simillion C."/>
            <person name="Van de Peer Y."/>
            <person name="Miranda-Saavedra D."/>
            <person name="Barton G.J."/>
            <person name="Westrop G.D."/>
            <person name="Mueller S."/>
            <person name="Dessi D."/>
            <person name="Fiori P.L."/>
            <person name="Ren Q."/>
            <person name="Paulsen I."/>
            <person name="Zhang H."/>
            <person name="Bastida-Corcuera F.D."/>
            <person name="Simoes-Barbosa A."/>
            <person name="Brown M.T."/>
            <person name="Hayes R.D."/>
            <person name="Mukherjee M."/>
            <person name="Okumura C.Y."/>
            <person name="Schneider R."/>
            <person name="Smith A.J."/>
            <person name="Vanacova S."/>
            <person name="Villalvazo M."/>
            <person name="Haas B.J."/>
            <person name="Pertea M."/>
            <person name="Feldblyum T.V."/>
            <person name="Utterback T.R."/>
            <person name="Shu C.L."/>
            <person name="Osoegawa K."/>
            <person name="de Jong P.J."/>
            <person name="Hrdy I."/>
            <person name="Horvathova L."/>
            <person name="Zubacova Z."/>
            <person name="Dolezal P."/>
            <person name="Malik S.B."/>
            <person name="Logsdon J.M. Jr."/>
            <person name="Henze K."/>
            <person name="Gupta A."/>
            <person name="Wang C.C."/>
            <person name="Dunne R.L."/>
            <person name="Upcroft J.A."/>
            <person name="Upcroft P."/>
            <person name="White O."/>
            <person name="Salzberg S.L."/>
            <person name="Tang P."/>
            <person name="Chiu C.-H."/>
            <person name="Lee Y.-S."/>
            <person name="Embley T.M."/>
            <person name="Coombs G.H."/>
            <person name="Mottram J.C."/>
            <person name="Tachezy J."/>
            <person name="Fraser-Liggett C.M."/>
            <person name="Johnson P.J."/>
        </authorList>
    </citation>
    <scope>NUCLEOTIDE SEQUENCE [LARGE SCALE GENOMIC DNA]</scope>
    <source>
        <strain evidence="3">G3</strain>
    </source>
</reference>
<evidence type="ECO:0000259" key="2">
    <source>
        <dbReference type="PROSITE" id="PS51783"/>
    </source>
</evidence>
<dbReference type="Proteomes" id="UP000001542">
    <property type="component" value="Unassembled WGS sequence"/>
</dbReference>
<dbReference type="PROSITE" id="PS51783">
    <property type="entry name" value="PH_BEACH"/>
    <property type="match status" value="1"/>
</dbReference>
<keyword evidence="4" id="KW-1185">Reference proteome</keyword>
<dbReference type="EMBL" id="DS113284">
    <property type="protein sequence ID" value="EAY13536.1"/>
    <property type="molecule type" value="Genomic_DNA"/>
</dbReference>
<accession>A2E1G9</accession>
<dbReference type="InterPro" id="IPR036372">
    <property type="entry name" value="BEACH_dom_sf"/>
</dbReference>
<dbReference type="InParanoid" id="A2E1G9"/>
<dbReference type="PANTHER" id="PTHR13743:SF112">
    <property type="entry name" value="BEACH DOMAIN-CONTAINING PROTEIN"/>
    <property type="match status" value="1"/>
</dbReference>
<sequence>MSVLRYFSNYFPIPDKNLSLAKSIFEIPIELQGNQSIENLIPGYPQAQKLDSFQKKLIPQKVVDTLCLKFEMHAPYIHIIKEKLEDQSISPQEKKIYAVLAVRSASSLLFTQIEKIEPEIFRDFIKALSFASVLYPQPQHINDLFFGVFEKFSFASQLSRIVEYVDVLKDVEQFYSDTKSNCLQAHLAITLNLIDTLFENNNPNNENLISNQFYFTAIIIGKATNPDKELISKLSVSIIKLINHISKNPVSITLNCAVLQLMISLRKHIVFDCTPYMNVLRQMSPLNTIFNTTIKDDYFRPESAKDHSLQTTFVENDEKIQMILDDDKILKFKDLYSLEDANTNPLLIFSKETGLQLSNFDFEIVSNILEILISYIMEEGLNFYAIAIIIISQLTDYSTEIGDYFIKNSKFEVIFPKLLFNPSINSFDTPNSAILNLKQNLFQLLNLLGKNKKTLPLIRQSFSNIVSLVTFQSELFTDLIALAYDNIPQVFSVENANDKLWESIFIALAIQQQNYFDNLKNSRLYRPQLMTIVSKIICLPNAYKQIVKEKYCCEIIVNFLYEPASIPFTTKAISQMIHEVAKNQSIKSFTNLINSIHTIIWTLIPNISDSKSFNLLLTIVDTVVNEIGQDITELSDMFLNTEILSDIISIILNLKQEERSPIALSLGFDLLLKIQQVRNFVFDGIPFTSIAKVANRVGVDSSIYNRIVKVISGGDCNFDRIAVPEAIPLLIISTRGSKEYSSVLHDILRFCGNSVCNRCACLAGHLPAMIFEQFEEEDLPTILKIFELIATTGLNHTALIQFFRQFSSVKANKFNNRVFECIEHLANIVKGAEKPQHFSMILFSSEFSGIQVPELPSINTSDDFMVSANILLDSPNCGRFFFDFPDKAKTSYLTCLFVNKTIVIKYKLVNEEEKIINFNIELPIQKWFNLSVLFRHWDENIAVFIEDNESETIPLKPFPNFPDFTQNMMFNVDEMSEKFFSLQSQEAAVYTRGNWNISSMLKLPEKMNMQTIANWATEHQNDMKNMKRFGSKHFFFDPSNIATKNQIYSGTPIRFFSNFLKVFEASHSINFIISLFGQLDFQCPNLDERRKFFENLLTIVTNLIKKSDIVCAQMLNCHMYSVLAHFLYNSSKSHLTVTIWKFFMEQLTYIKLQPLREMLLKCIIFNADIWRFAPLEVKSCVVSDWSDLVEKSADDYREFISFGYMLTIFSTLIPTFENLEIIIKNERAVTNKEPEDVLGQLAFFRSKILNILKKLLQKPCTVEESDYVYYSIWKCPSVEQIMQFLELGQFAIKQSWFKIDMFPFGETWIRLLAHPIDAVRSKLISIFASAPSQMPMDPEIVKKASFMIATNPINEKEVIDDSEKCFLVNCCRIAIGITERTSLEEMIHKDELIITKILFIKLAAAAMIVSPQRICELFIDFLEKLFQNDKNLANFDLTQFHFLSGILLHSAISKRLNSIPIVAKIVANDPLALQVCIDALSNISYKCHIDIDIVSAELVDKVLDIVMSKPPSQELCIAAGTLSLIIMFHTQKYQNYQLKSIMENCPFKISLEEVKPFSTNLPGIVEIMQDYVKNKDAIPSKVFSKRLDSQGRWIDRKLAVKTVKYMSSLSEKYPHTLDQQIFVLLSLFFTPDSKIDDYKELIPILKDEISRADVNDEMLMFVGYFIVRIPFNSYLKPIYDEVEKKFGQNWSDIKIYMNGYHAFNNYCDQPPSEMNIIDEILIALFKELIEKSAIPSQKEIEGFINEFDDNTNKPLQTIFETSSRQWRTLWASISHERSPFFKQKKLAMHIHYKRFAMYDKMMCPSLLKRNSRFDPHIEASLRRDQSKSFMIRSDSDTFYNLPPDTMKIPIVEEKSYIWKVPCDMIQVDKIKHGTFTVNVNGYTFSSENSRTIEIKHDEIHRIIPKYVLQRQTAFEVYTTARRSYLFNFSQIDNNHNKILNYLKSIPMNNEAIVHMNSPQNEIEKFTTKWQNYEISTFEYLMWLNEFSGRSINNIECYPVFPWIIDKYDIDSLDFNDPSIFRDLSKPIGALGIERLKKLKFMSENSISAEKFLYHNMYSCSVNVLHYLIRLEPFTTAHIQLQDGKFDHPTRIFYSIPESYENVKSSNNNFRELTPEFFFCPEFLKNIDGFDIGCQNGDVILPKWAKTPEEFIYLHKKALESDFVSEHINDWIDLIWGYKQNGLPASESDNTFDPHLYQDVWQKFPSEDDKLMIEQMLHHVGSIPRKLFDQPHKKRIPRNFGNSEKPFCHVKMSENPIIAVKLVGENANDKILLFTLSNNGLVHLCRVTNNNQSISQISKEVYDEINVVATGDKEQIYFAFSTANSSDLICVKSNCSIVKSKSTKHVESIFSLCIHGSKVITGGGDSILVEWDFNEKGELQDNLSIMAHADCIKCCSCQSGFGVVVSCSLDGLLVVSFLSNFSFIRSIDLGLPPEQIPTIVRITSGMGLIVVCASHAQKAVDGSTLIVYTLNGCKVAQKTMQNRISYICTATNYCDIDYVLCVVKEKLVVLYEAFNMKEIGVVFRSDEKITHIGYHRQTDTVTIGDVKGNLFWGYLFRNNHV</sequence>
<protein>
    <submittedName>
        <fullName evidence="3">Beige/BEACH domain containing protein</fullName>
    </submittedName>
</protein>
<dbReference type="Gene3D" id="1.10.1540.10">
    <property type="entry name" value="BEACH domain"/>
    <property type="match status" value="1"/>
</dbReference>
<dbReference type="Pfam" id="PF15787">
    <property type="entry name" value="DUF4704"/>
    <property type="match status" value="1"/>
</dbReference>
<evidence type="ECO:0000313" key="3">
    <source>
        <dbReference type="EMBL" id="EAY13536.1"/>
    </source>
</evidence>
<dbReference type="RefSeq" id="XP_001325759.1">
    <property type="nucleotide sequence ID" value="XM_001325724.1"/>
</dbReference>
<evidence type="ECO:0000313" key="4">
    <source>
        <dbReference type="Proteomes" id="UP000001542"/>
    </source>
</evidence>
<dbReference type="PANTHER" id="PTHR13743">
    <property type="entry name" value="BEIGE/BEACH-RELATED"/>
    <property type="match status" value="1"/>
</dbReference>
<proteinExistence type="predicted"/>
<feature type="domain" description="BEACH-type PH" evidence="2">
    <location>
        <begin position="1826"/>
        <end position="1943"/>
    </location>
</feature>
<name>A2E1G9_TRIV3</name>
<dbReference type="OrthoDB" id="26681at2759"/>
<dbReference type="InterPro" id="IPR031570">
    <property type="entry name" value="NBEA/BDCP_DUF4704"/>
</dbReference>
<evidence type="ECO:0000259" key="1">
    <source>
        <dbReference type="PROSITE" id="PS50197"/>
    </source>
</evidence>
<gene>
    <name evidence="3" type="ORF">TVAG_343650</name>
</gene>
<dbReference type="Gene3D" id="2.130.10.10">
    <property type="entry name" value="YVTN repeat-like/Quinoprotein amine dehydrogenase"/>
    <property type="match status" value="1"/>
</dbReference>
<dbReference type="CDD" id="cd06071">
    <property type="entry name" value="Beach"/>
    <property type="match status" value="1"/>
</dbReference>
<dbReference type="SUPFAM" id="SSF50729">
    <property type="entry name" value="PH domain-like"/>
    <property type="match status" value="1"/>
</dbReference>
<dbReference type="Pfam" id="PF02138">
    <property type="entry name" value="Beach"/>
    <property type="match status" value="1"/>
</dbReference>
<reference evidence="3" key="1">
    <citation type="submission" date="2006-10" db="EMBL/GenBank/DDBJ databases">
        <authorList>
            <person name="Amadeo P."/>
            <person name="Zhao Q."/>
            <person name="Wortman J."/>
            <person name="Fraser-Liggett C."/>
            <person name="Carlton J."/>
        </authorList>
    </citation>
    <scope>NUCLEOTIDE SEQUENCE</scope>
    <source>
        <strain evidence="3">G3</strain>
    </source>
</reference>
<dbReference type="SMART" id="SM01026">
    <property type="entry name" value="Beach"/>
    <property type="match status" value="1"/>
</dbReference>
<dbReference type="InterPro" id="IPR050865">
    <property type="entry name" value="BEACH_Domain"/>
</dbReference>
<feature type="domain" description="BEACH" evidence="1">
    <location>
        <begin position="1954"/>
        <end position="2234"/>
    </location>
</feature>
<dbReference type="SUPFAM" id="SSF50978">
    <property type="entry name" value="WD40 repeat-like"/>
    <property type="match status" value="1"/>
</dbReference>
<dbReference type="SMR" id="A2E1G9"/>
<dbReference type="InterPro" id="IPR015943">
    <property type="entry name" value="WD40/YVTN_repeat-like_dom_sf"/>
</dbReference>
<dbReference type="STRING" id="5722.A2E1G9"/>
<dbReference type="SUPFAM" id="SSF81837">
    <property type="entry name" value="BEACH domain"/>
    <property type="match status" value="1"/>
</dbReference>
<dbReference type="VEuPathDB" id="TrichDB:TVAG_343650"/>
<organism evidence="3 4">
    <name type="scientific">Trichomonas vaginalis (strain ATCC PRA-98 / G3)</name>
    <dbReference type="NCBI Taxonomy" id="412133"/>
    <lineage>
        <taxon>Eukaryota</taxon>
        <taxon>Metamonada</taxon>
        <taxon>Parabasalia</taxon>
        <taxon>Trichomonadida</taxon>
        <taxon>Trichomonadidae</taxon>
        <taxon>Trichomonas</taxon>
    </lineage>
</organism>